<keyword evidence="2" id="KW-1185">Reference proteome</keyword>
<sequence length="65" mass="6747">MVGRELVQGAGLVTQGAPDALKETADVTISVLGRNALSVGPGGERGQIPVRYPLLTWANAIACTW</sequence>
<dbReference type="Proteomes" id="UP001500282">
    <property type="component" value="Unassembled WGS sequence"/>
</dbReference>
<name>A0ABN1XBM5_9ACTN</name>
<proteinExistence type="predicted"/>
<comment type="caution">
    <text evidence="1">The sequence shown here is derived from an EMBL/GenBank/DDBJ whole genome shotgun (WGS) entry which is preliminary data.</text>
</comment>
<organism evidence="1 2">
    <name type="scientific">Streptomyces javensis</name>
    <dbReference type="NCBI Taxonomy" id="114698"/>
    <lineage>
        <taxon>Bacteria</taxon>
        <taxon>Bacillati</taxon>
        <taxon>Actinomycetota</taxon>
        <taxon>Actinomycetes</taxon>
        <taxon>Kitasatosporales</taxon>
        <taxon>Streptomycetaceae</taxon>
        <taxon>Streptomyces</taxon>
        <taxon>Streptomyces violaceusniger group</taxon>
    </lineage>
</organism>
<dbReference type="EMBL" id="BAAAIH010000049">
    <property type="protein sequence ID" value="GAA1291762.1"/>
    <property type="molecule type" value="Genomic_DNA"/>
</dbReference>
<evidence type="ECO:0000313" key="1">
    <source>
        <dbReference type="EMBL" id="GAA1291762.1"/>
    </source>
</evidence>
<reference evidence="1 2" key="1">
    <citation type="journal article" date="2019" name="Int. J. Syst. Evol. Microbiol.">
        <title>The Global Catalogue of Microorganisms (GCM) 10K type strain sequencing project: providing services to taxonomists for standard genome sequencing and annotation.</title>
        <authorList>
            <consortium name="The Broad Institute Genomics Platform"/>
            <consortium name="The Broad Institute Genome Sequencing Center for Infectious Disease"/>
            <person name="Wu L."/>
            <person name="Ma J."/>
        </authorList>
    </citation>
    <scope>NUCLEOTIDE SEQUENCE [LARGE SCALE GENOMIC DNA]</scope>
    <source>
        <strain evidence="1 2">JCM 11448</strain>
    </source>
</reference>
<gene>
    <name evidence="1" type="ORF">GCM10009579_66070</name>
</gene>
<accession>A0ABN1XBM5</accession>
<protein>
    <submittedName>
        <fullName evidence="1">Uncharacterized protein</fullName>
    </submittedName>
</protein>
<evidence type="ECO:0000313" key="2">
    <source>
        <dbReference type="Proteomes" id="UP001500282"/>
    </source>
</evidence>